<name>A0AAN8RIK9_9PEZI</name>
<reference evidence="1 2" key="1">
    <citation type="submission" date="2019-10" db="EMBL/GenBank/DDBJ databases">
        <authorList>
            <person name="Palmer J.M."/>
        </authorList>
    </citation>
    <scope>NUCLEOTIDE SEQUENCE [LARGE SCALE GENOMIC DNA]</scope>
    <source>
        <strain evidence="1 2">TWF506</strain>
    </source>
</reference>
<dbReference type="InterPro" id="IPR027417">
    <property type="entry name" value="P-loop_NTPase"/>
</dbReference>
<dbReference type="AlphaFoldDB" id="A0AAN8RIK9"/>
<accession>A0AAN8RIK9</accession>
<gene>
    <name evidence="1" type="ORF">TWF506_004047</name>
</gene>
<evidence type="ECO:0000313" key="1">
    <source>
        <dbReference type="EMBL" id="KAK6499419.1"/>
    </source>
</evidence>
<dbReference type="SUPFAM" id="SSF52540">
    <property type="entry name" value="P-loop containing nucleoside triphosphate hydrolases"/>
    <property type="match status" value="1"/>
</dbReference>
<evidence type="ECO:0000313" key="2">
    <source>
        <dbReference type="Proteomes" id="UP001307849"/>
    </source>
</evidence>
<dbReference type="EMBL" id="JAVHJM010000013">
    <property type="protein sequence ID" value="KAK6499419.1"/>
    <property type="molecule type" value="Genomic_DNA"/>
</dbReference>
<organism evidence="1 2">
    <name type="scientific">Arthrobotrys conoides</name>
    <dbReference type="NCBI Taxonomy" id="74498"/>
    <lineage>
        <taxon>Eukaryota</taxon>
        <taxon>Fungi</taxon>
        <taxon>Dikarya</taxon>
        <taxon>Ascomycota</taxon>
        <taxon>Pezizomycotina</taxon>
        <taxon>Orbiliomycetes</taxon>
        <taxon>Orbiliales</taxon>
        <taxon>Orbiliaceae</taxon>
        <taxon>Arthrobotrys</taxon>
    </lineage>
</organism>
<protein>
    <submittedName>
        <fullName evidence="1">Uncharacterized protein</fullName>
    </submittedName>
</protein>
<sequence length="1276" mass="143159">MEAIGLAASIVGLIAAGAKFIPWLVEISKKTADAPDSVQAMMFELNETSIILKGIQIYIIEEERAAARRKSLISLENISITLTGFVVTFSDLEKHLDFVKAGGKISSFDRSKWVLREKDILDVLRRLQHHKASLSLMLNIINASSHSKAAQLVDNLCQSVKGALQQNQTLLSQLEHRKLLHDTSISEKNTITDIATVSDSSSVANDAESTVSSIKPNKRIRNRFPISSFSFDVNAIKRRKGPLLPFEKDLVTSWVYKRSGFNLSGSSIWSREGSERGIALSTLSQLTWAEISNISVFSLPIFQVDIYNGYHYDTPDRKSGASESAKVAPDKQPAPALPHIDLDGITKTISGSLIPTTPTSKTSRATLSPLKAIDLIRQRSPFISKLPLRPKDRFIGHDDILARIVTRLSPEAVVKASSLTVLGETKEDVFLIEEPKDGTGGGTNTRVFVLWGGIGAGKSRMALEYAYQTGNGLPTPRVTLGHVKFNDPSSVEANEMHSVYNYVIWVDAKTKDRAEESLSEFGRRLKPEPHFRVSAQFVIHFLNLCHLPWLLIFDDLDDFATIKDYWPRSSKGSIIITTRDPELYINIYWTIRPDGVVQGNVAGKFPLILSSQTLFYQEVPDLAADSAYQLFESKLRYGTSSLTTEAQRAGFISAIGSSPALINAAAEAINVGLISIGDVCRRGYVDMEALEVKPIRSLVHDNTASIAMAPQYQRITTQWDDQVRNLMGSNIGVYAYDRPLLLPDTVLHLLACFNSHHFQEKVSSWIGKNLCGVDGRVGAGPISGAWPKRPLEKIEESENNKLTSDIRRIRRLLGGFPRSSSRFYRLSGTFRQYLARQMAWGDRQIHLHAASRLISDILPIDPSGDAHGNPTDGPTTVREGHGDLMELYQLLVSYFYIPDQSRFSITYFTTLRKIIGATIANRRPQSYQALEQVAGYLNQSMGIKTVIYSTRDEFKIYGKQTTAAFEVAALRTIYAADASRSSDWIKAIAGYRQAGAEFLATCPKKLNGNSGLLEHEISQNLVRYFDGVKNSDDEEHWPMERVIIFNTKIARCRYKLGREAAAEYQLETETPSAGTWFSDWKPFLPKDDQEWPGVLPWDCYNSYRCGYARLTLGIIGIRQNKLYAAEESLESAIESFSRCSAIDYMQHYTTTANALLGWVRIKLGEYINAIYPLETAHRNYSSPHWASTPIYHGGYFEVAKRLCRIEYMLSLAYGWQGNQDTWEYPYWRDRAEDSISRLVPYIIKGTTRHESYETLTDFGISDLFSMEEVMMDWMIV</sequence>
<proteinExistence type="predicted"/>
<dbReference type="Proteomes" id="UP001307849">
    <property type="component" value="Unassembled WGS sequence"/>
</dbReference>
<dbReference type="Gene3D" id="3.40.50.300">
    <property type="entry name" value="P-loop containing nucleotide triphosphate hydrolases"/>
    <property type="match status" value="1"/>
</dbReference>
<keyword evidence="2" id="KW-1185">Reference proteome</keyword>
<comment type="caution">
    <text evidence="1">The sequence shown here is derived from an EMBL/GenBank/DDBJ whole genome shotgun (WGS) entry which is preliminary data.</text>
</comment>